<name>A0A9J5W207_SOLCO</name>
<accession>A0A9J5W207</accession>
<proteinExistence type="predicted"/>
<gene>
    <name evidence="1" type="ORF">H5410_059313</name>
</gene>
<dbReference type="AlphaFoldDB" id="A0A9J5W207"/>
<keyword evidence="2" id="KW-1185">Reference proteome</keyword>
<dbReference type="EMBL" id="JACXVP010000012">
    <property type="protein sequence ID" value="KAG5569547.1"/>
    <property type="molecule type" value="Genomic_DNA"/>
</dbReference>
<sequence length="76" mass="9183">MLDKMREVRLSEHVIRRSVDAPVRRCEQLVVEDARRDRVHLDLTEDMVLDRRVWRSHIRVEGLHWYIVVVVGHGWT</sequence>
<protein>
    <submittedName>
        <fullName evidence="1">Uncharacterized protein</fullName>
    </submittedName>
</protein>
<evidence type="ECO:0000313" key="1">
    <source>
        <dbReference type="EMBL" id="KAG5569547.1"/>
    </source>
</evidence>
<dbReference type="OrthoDB" id="1302702at2759"/>
<reference evidence="1 2" key="1">
    <citation type="submission" date="2020-09" db="EMBL/GenBank/DDBJ databases">
        <title>De no assembly of potato wild relative species, Solanum commersonii.</title>
        <authorList>
            <person name="Cho K."/>
        </authorList>
    </citation>
    <scope>NUCLEOTIDE SEQUENCE [LARGE SCALE GENOMIC DNA]</scope>
    <source>
        <strain evidence="1">LZ3.2</strain>
        <tissue evidence="1">Leaf</tissue>
    </source>
</reference>
<dbReference type="Proteomes" id="UP000824120">
    <property type="component" value="Chromosome 12"/>
</dbReference>
<organism evidence="1 2">
    <name type="scientific">Solanum commersonii</name>
    <name type="common">Commerson's wild potato</name>
    <name type="synonym">Commerson's nightshade</name>
    <dbReference type="NCBI Taxonomy" id="4109"/>
    <lineage>
        <taxon>Eukaryota</taxon>
        <taxon>Viridiplantae</taxon>
        <taxon>Streptophyta</taxon>
        <taxon>Embryophyta</taxon>
        <taxon>Tracheophyta</taxon>
        <taxon>Spermatophyta</taxon>
        <taxon>Magnoliopsida</taxon>
        <taxon>eudicotyledons</taxon>
        <taxon>Gunneridae</taxon>
        <taxon>Pentapetalae</taxon>
        <taxon>asterids</taxon>
        <taxon>lamiids</taxon>
        <taxon>Solanales</taxon>
        <taxon>Solanaceae</taxon>
        <taxon>Solanoideae</taxon>
        <taxon>Solaneae</taxon>
        <taxon>Solanum</taxon>
    </lineage>
</organism>
<comment type="caution">
    <text evidence="1">The sequence shown here is derived from an EMBL/GenBank/DDBJ whole genome shotgun (WGS) entry which is preliminary data.</text>
</comment>
<evidence type="ECO:0000313" key="2">
    <source>
        <dbReference type="Proteomes" id="UP000824120"/>
    </source>
</evidence>